<name>A0AAV2HW26_LYMST</name>
<organism evidence="1 2">
    <name type="scientific">Lymnaea stagnalis</name>
    <name type="common">Great pond snail</name>
    <name type="synonym">Helix stagnalis</name>
    <dbReference type="NCBI Taxonomy" id="6523"/>
    <lineage>
        <taxon>Eukaryota</taxon>
        <taxon>Metazoa</taxon>
        <taxon>Spiralia</taxon>
        <taxon>Lophotrochozoa</taxon>
        <taxon>Mollusca</taxon>
        <taxon>Gastropoda</taxon>
        <taxon>Heterobranchia</taxon>
        <taxon>Euthyneura</taxon>
        <taxon>Panpulmonata</taxon>
        <taxon>Hygrophila</taxon>
        <taxon>Lymnaeoidea</taxon>
        <taxon>Lymnaeidae</taxon>
        <taxon>Lymnaea</taxon>
    </lineage>
</organism>
<dbReference type="Proteomes" id="UP001497497">
    <property type="component" value="Unassembled WGS sequence"/>
</dbReference>
<dbReference type="AlphaFoldDB" id="A0AAV2HW26"/>
<evidence type="ECO:0000313" key="2">
    <source>
        <dbReference type="Proteomes" id="UP001497497"/>
    </source>
</evidence>
<gene>
    <name evidence="1" type="ORF">GSLYS_00012235001</name>
</gene>
<dbReference type="EMBL" id="CAXITT010000297">
    <property type="protein sequence ID" value="CAL1538414.1"/>
    <property type="molecule type" value="Genomic_DNA"/>
</dbReference>
<protein>
    <submittedName>
        <fullName evidence="1">Uncharacterized protein</fullName>
    </submittedName>
</protein>
<dbReference type="Pfam" id="PF16057">
    <property type="entry name" value="DUF4800"/>
    <property type="match status" value="1"/>
</dbReference>
<reference evidence="1 2" key="1">
    <citation type="submission" date="2024-04" db="EMBL/GenBank/DDBJ databases">
        <authorList>
            <consortium name="Genoscope - CEA"/>
            <person name="William W."/>
        </authorList>
    </citation>
    <scope>NUCLEOTIDE SEQUENCE [LARGE SCALE GENOMIC DNA]</scope>
</reference>
<sequence>MLHSLVQTKLISSLAEASYILGVLNSMIIKSIEALFNALISLANSDNYAYLMRVLRALIEKGQELLTTSIHLPHLPKSSMSPTFFDDFKTYVYSDEWQMFIKSYAGPQMTHFIEMNFEVSAQTMIHFWSDC</sequence>
<keyword evidence="2" id="KW-1185">Reference proteome</keyword>
<evidence type="ECO:0000313" key="1">
    <source>
        <dbReference type="EMBL" id="CAL1538414.1"/>
    </source>
</evidence>
<proteinExistence type="predicted"/>
<accession>A0AAV2HW26</accession>
<feature type="non-terminal residue" evidence="1">
    <location>
        <position position="131"/>
    </location>
</feature>
<comment type="caution">
    <text evidence="1">The sequence shown here is derived from an EMBL/GenBank/DDBJ whole genome shotgun (WGS) entry which is preliminary data.</text>
</comment>